<evidence type="ECO:0000256" key="4">
    <source>
        <dbReference type="ARBA" id="ARBA00022729"/>
    </source>
</evidence>
<keyword evidence="7" id="KW-0325">Glycoprotein</keyword>
<feature type="signal peptide" evidence="9">
    <location>
        <begin position="1"/>
        <end position="17"/>
    </location>
</feature>
<evidence type="ECO:0008006" key="12">
    <source>
        <dbReference type="Google" id="ProtNLM"/>
    </source>
</evidence>
<dbReference type="PANTHER" id="PTHR32178:SF8">
    <property type="entry name" value="PROTEIN FAM187B"/>
    <property type="match status" value="1"/>
</dbReference>
<dbReference type="GO" id="GO:0016020">
    <property type="term" value="C:membrane"/>
    <property type="evidence" value="ECO:0007669"/>
    <property type="project" value="UniProtKB-SubCell"/>
</dbReference>
<evidence type="ECO:0000256" key="3">
    <source>
        <dbReference type="ARBA" id="ARBA00022692"/>
    </source>
</evidence>
<comment type="caution">
    <text evidence="10">The sequence shown here is derived from an EMBL/GenBank/DDBJ whole genome shotgun (WGS) entry which is preliminary data.</text>
</comment>
<evidence type="ECO:0000256" key="1">
    <source>
        <dbReference type="ARBA" id="ARBA00004479"/>
    </source>
</evidence>
<evidence type="ECO:0000256" key="2">
    <source>
        <dbReference type="ARBA" id="ARBA00008727"/>
    </source>
</evidence>
<comment type="similarity">
    <text evidence="2">Belongs to the FAM187 family.</text>
</comment>
<accession>A0AAW0HF15</accession>
<protein>
    <recommendedName>
        <fullName evidence="12">Protein FAM187B</fullName>
    </recommendedName>
</protein>
<sequence length="631" mass="71751">MLATLWLATLSLPVLWAQKLINCPHKNVCQYAVLSGNDVILQCNHPKALWYFSSSLDDKLSLINSMPSVKILSGSNLQLSNPQPSQTGLYRCLDNYKARVVEYEIDFQDIALLHITHKDLGQRPLENETMNLEGEVLVFTHWDPWQDCNRCEKPGERKRLGYCYVEEPLGKPMPCWLYLRKEKVTHTRLRPELQLQACQVPCDTITETTQPYFVFDTLQLDKTANHGWLSCPLASIYRLEFMNDLTVSRLVASTQPPSQSTMLTILWILLSFALPVLGIHLPVSCPQDKECQLALLSNNDVLLECNVSKARWFFFGLNLDGKPVSVSGISSDPESNLLIQNPSPFSTGLYECQDENGIRVTGYKIDFQDVTRLHVTHLGLNREPLTNDTLNLGHGEILYTRWEPWQKCNNCQNPGEHTRLGESKRLGYCYVKEPLEEPVPCGIYLGDTKTLYDRVRPEMQVKFCYEMCQGYMFGGDYVIFDSFRLTEESVSTEIICPFASIYRPVHWEANDTALTWQDQLSGKVTGSLMNPVSGGQQLQIFQPAIYRCFVEQELIAQFNPAVSVELLEAERQTKGQGRWQPRTQPGKADSVLRGLKLMLLMVSVLVVGGLLCKVVFRPTRGKRRNLVLLVK</sequence>
<dbReference type="PANTHER" id="PTHR32178">
    <property type="entry name" value="FAM187"/>
    <property type="match status" value="1"/>
</dbReference>
<dbReference type="InterPro" id="IPR036179">
    <property type="entry name" value="Ig-like_dom_sf"/>
</dbReference>
<dbReference type="SUPFAM" id="SSF48726">
    <property type="entry name" value="Immunoglobulin"/>
    <property type="match status" value="2"/>
</dbReference>
<dbReference type="Proteomes" id="UP001488838">
    <property type="component" value="Unassembled WGS sequence"/>
</dbReference>
<organism evidence="10 11">
    <name type="scientific">Myodes glareolus</name>
    <name type="common">Bank vole</name>
    <name type="synonym">Clethrionomys glareolus</name>
    <dbReference type="NCBI Taxonomy" id="447135"/>
    <lineage>
        <taxon>Eukaryota</taxon>
        <taxon>Metazoa</taxon>
        <taxon>Chordata</taxon>
        <taxon>Craniata</taxon>
        <taxon>Vertebrata</taxon>
        <taxon>Euteleostomi</taxon>
        <taxon>Mammalia</taxon>
        <taxon>Eutheria</taxon>
        <taxon>Euarchontoglires</taxon>
        <taxon>Glires</taxon>
        <taxon>Rodentia</taxon>
        <taxon>Myomorpha</taxon>
        <taxon>Muroidea</taxon>
        <taxon>Cricetidae</taxon>
        <taxon>Arvicolinae</taxon>
        <taxon>Myodes</taxon>
    </lineage>
</organism>
<feature type="chain" id="PRO_5043339927" description="Protein FAM187B" evidence="9">
    <location>
        <begin position="18"/>
        <end position="631"/>
    </location>
</feature>
<evidence type="ECO:0000256" key="9">
    <source>
        <dbReference type="SAM" id="SignalP"/>
    </source>
</evidence>
<comment type="subcellular location">
    <subcellularLocation>
        <location evidence="1">Membrane</location>
        <topology evidence="1">Single-pass type I membrane protein</topology>
    </subcellularLocation>
</comment>
<reference evidence="10 11" key="1">
    <citation type="journal article" date="2023" name="bioRxiv">
        <title>Conserved and derived expression patterns and positive selection on dental genes reveal complex evolutionary context of ever-growing rodent molars.</title>
        <authorList>
            <person name="Calamari Z.T."/>
            <person name="Song A."/>
            <person name="Cohen E."/>
            <person name="Akter M."/>
            <person name="Roy R.D."/>
            <person name="Hallikas O."/>
            <person name="Christensen M.M."/>
            <person name="Li P."/>
            <person name="Marangoni P."/>
            <person name="Jernvall J."/>
            <person name="Klein O.D."/>
        </authorList>
    </citation>
    <scope>NUCLEOTIDE SEQUENCE [LARGE SCALE GENOMIC DNA]</scope>
    <source>
        <strain evidence="10">V071</strain>
    </source>
</reference>
<evidence type="ECO:0000256" key="8">
    <source>
        <dbReference type="SAM" id="Phobius"/>
    </source>
</evidence>
<gene>
    <name evidence="10" type="ORF">U0070_022018</name>
</gene>
<keyword evidence="3 8" id="KW-0812">Transmembrane</keyword>
<proteinExistence type="inferred from homology"/>
<keyword evidence="4 9" id="KW-0732">Signal</keyword>
<name>A0AAW0HF15_MYOGA</name>
<evidence type="ECO:0000256" key="6">
    <source>
        <dbReference type="ARBA" id="ARBA00023136"/>
    </source>
</evidence>
<evidence type="ECO:0000256" key="7">
    <source>
        <dbReference type="ARBA" id="ARBA00023180"/>
    </source>
</evidence>
<dbReference type="AlphaFoldDB" id="A0AAW0HF15"/>
<keyword evidence="5 8" id="KW-1133">Transmembrane helix</keyword>
<keyword evidence="6 8" id="KW-0472">Membrane</keyword>
<feature type="transmembrane region" description="Helical" evidence="8">
    <location>
        <begin position="597"/>
        <end position="616"/>
    </location>
</feature>
<evidence type="ECO:0000313" key="11">
    <source>
        <dbReference type="Proteomes" id="UP001488838"/>
    </source>
</evidence>
<evidence type="ECO:0000313" key="10">
    <source>
        <dbReference type="EMBL" id="KAK7800030.1"/>
    </source>
</evidence>
<dbReference type="InterPro" id="IPR039311">
    <property type="entry name" value="FAM187A/B"/>
</dbReference>
<evidence type="ECO:0000256" key="5">
    <source>
        <dbReference type="ARBA" id="ARBA00022989"/>
    </source>
</evidence>
<dbReference type="EMBL" id="JBBHLL010000578">
    <property type="protein sequence ID" value="KAK7800030.1"/>
    <property type="molecule type" value="Genomic_DNA"/>
</dbReference>
<keyword evidence="11" id="KW-1185">Reference proteome</keyword>